<dbReference type="Pfam" id="PF01553">
    <property type="entry name" value="Acyltransferase"/>
    <property type="match status" value="1"/>
</dbReference>
<keyword evidence="3" id="KW-1133">Transmembrane helix</keyword>
<evidence type="ECO:0000256" key="2">
    <source>
        <dbReference type="ARBA" id="ARBA00023315"/>
    </source>
</evidence>
<keyword evidence="3" id="KW-0472">Membrane</keyword>
<evidence type="ECO:0000256" key="3">
    <source>
        <dbReference type="SAM" id="Phobius"/>
    </source>
</evidence>
<comment type="caution">
    <text evidence="5">The sequence shown here is derived from an EMBL/GenBank/DDBJ whole genome shotgun (WGS) entry which is preliminary data.</text>
</comment>
<keyword evidence="3" id="KW-0812">Transmembrane</keyword>
<dbReference type="InterPro" id="IPR002123">
    <property type="entry name" value="Plipid/glycerol_acylTrfase"/>
</dbReference>
<dbReference type="SMART" id="SM00563">
    <property type="entry name" value="PlsC"/>
    <property type="match status" value="1"/>
</dbReference>
<evidence type="ECO:0000256" key="1">
    <source>
        <dbReference type="ARBA" id="ARBA00022679"/>
    </source>
</evidence>
<keyword evidence="2 5" id="KW-0012">Acyltransferase</keyword>
<dbReference type="SUPFAM" id="SSF69593">
    <property type="entry name" value="Glycerol-3-phosphate (1)-acyltransferase"/>
    <property type="match status" value="1"/>
</dbReference>
<protein>
    <submittedName>
        <fullName evidence="5">Phospholipid/glycerol acyltransferase</fullName>
    </submittedName>
</protein>
<reference evidence="5" key="1">
    <citation type="submission" date="2013-08" db="EMBL/GenBank/DDBJ databases">
        <authorList>
            <person name="Mendez C."/>
            <person name="Richter M."/>
            <person name="Ferrer M."/>
            <person name="Sanchez J."/>
        </authorList>
    </citation>
    <scope>NUCLEOTIDE SEQUENCE</scope>
</reference>
<feature type="transmembrane region" description="Helical" evidence="3">
    <location>
        <begin position="21"/>
        <end position="45"/>
    </location>
</feature>
<sequence>MRRVLSLTHAGAGMLKRLREYLVTYGLLVTLTVMILGWTVLALVLLTPLPARRRRAAARYTMMAGFRLFAGFLTALGAYRLELTALDALAREPGLILAPNHPTAFDAILLLTRHPDLACILKPALLGHPLLGAGARLAGFISSEPPRRMVRAALAELARGGAVLLFPEGTRTARSPVNPLTASAAVIAKHARAPIQVVIIETDSPYLGKGWPPLKAPRLPILYRARLGRRIPPPDDVDECMRRLEREYAAELASAPQRAWISGEPGR</sequence>
<dbReference type="EMBL" id="AUZX01005679">
    <property type="protein sequence ID" value="EQD66864.1"/>
    <property type="molecule type" value="Genomic_DNA"/>
</dbReference>
<dbReference type="CDD" id="cd07989">
    <property type="entry name" value="LPLAT_AGPAT-like"/>
    <property type="match status" value="1"/>
</dbReference>
<dbReference type="PANTHER" id="PTHR10434">
    <property type="entry name" value="1-ACYL-SN-GLYCEROL-3-PHOSPHATE ACYLTRANSFERASE"/>
    <property type="match status" value="1"/>
</dbReference>
<feature type="domain" description="Phospholipid/glycerol acyltransferase" evidence="4">
    <location>
        <begin position="95"/>
        <end position="203"/>
    </location>
</feature>
<accession>T1CJB5</accession>
<gene>
    <name evidence="5" type="ORF">B1A_07928</name>
</gene>
<evidence type="ECO:0000259" key="4">
    <source>
        <dbReference type="SMART" id="SM00563"/>
    </source>
</evidence>
<organism evidence="5">
    <name type="scientific">mine drainage metagenome</name>
    <dbReference type="NCBI Taxonomy" id="410659"/>
    <lineage>
        <taxon>unclassified sequences</taxon>
        <taxon>metagenomes</taxon>
        <taxon>ecological metagenomes</taxon>
    </lineage>
</organism>
<name>T1CJB5_9ZZZZ</name>
<dbReference type="GO" id="GO:0003841">
    <property type="term" value="F:1-acylglycerol-3-phosphate O-acyltransferase activity"/>
    <property type="evidence" value="ECO:0007669"/>
    <property type="project" value="TreeGrafter"/>
</dbReference>
<evidence type="ECO:0000313" key="5">
    <source>
        <dbReference type="EMBL" id="EQD66864.1"/>
    </source>
</evidence>
<dbReference type="GO" id="GO:0006654">
    <property type="term" value="P:phosphatidic acid biosynthetic process"/>
    <property type="evidence" value="ECO:0007669"/>
    <property type="project" value="TreeGrafter"/>
</dbReference>
<proteinExistence type="predicted"/>
<reference evidence="5" key="2">
    <citation type="journal article" date="2014" name="ISME J.">
        <title>Microbial stratification in low pH oxic and suboxic macroscopic growths along an acid mine drainage.</title>
        <authorList>
            <person name="Mendez-Garcia C."/>
            <person name="Mesa V."/>
            <person name="Sprenger R.R."/>
            <person name="Richter M."/>
            <person name="Diez M.S."/>
            <person name="Solano J."/>
            <person name="Bargiela R."/>
            <person name="Golyshina O.V."/>
            <person name="Manteca A."/>
            <person name="Ramos J.L."/>
            <person name="Gallego J.R."/>
            <person name="Llorente I."/>
            <person name="Martins Dos Santos V.A."/>
            <person name="Jensen O.N."/>
            <person name="Pelaez A.I."/>
            <person name="Sanchez J."/>
            <person name="Ferrer M."/>
        </authorList>
    </citation>
    <scope>NUCLEOTIDE SEQUENCE</scope>
</reference>
<dbReference type="PANTHER" id="PTHR10434:SF66">
    <property type="entry name" value="PHOSPHOLIPID_GLYCEROL ACYLTRANSFERASE DOMAIN-CONTAINING PROTEIN"/>
    <property type="match status" value="1"/>
</dbReference>
<dbReference type="AlphaFoldDB" id="T1CJB5"/>
<keyword evidence="1 5" id="KW-0808">Transferase</keyword>